<comment type="caution">
    <text evidence="10">The sequence shown here is derived from an EMBL/GenBank/DDBJ whole genome shotgun (WGS) entry which is preliminary data.</text>
</comment>
<comment type="similarity">
    <text evidence="2">Belongs to the MRG family.</text>
</comment>
<dbReference type="CDD" id="cd18983">
    <property type="entry name" value="CBD_MSL3_like"/>
    <property type="match status" value="1"/>
</dbReference>
<keyword evidence="7" id="KW-0539">Nucleus</keyword>
<dbReference type="InterPro" id="IPR000953">
    <property type="entry name" value="Chromo/chromo_shadow_dom"/>
</dbReference>
<dbReference type="GO" id="GO:0006338">
    <property type="term" value="P:chromatin remodeling"/>
    <property type="evidence" value="ECO:0007669"/>
    <property type="project" value="UniProtKB-ARBA"/>
</dbReference>
<evidence type="ECO:0000256" key="8">
    <source>
        <dbReference type="SAM" id="MobiDB-lite"/>
    </source>
</evidence>
<dbReference type="STRING" id="1165861.A0A0L0VCH7"/>
<evidence type="ECO:0000256" key="5">
    <source>
        <dbReference type="ARBA" id="ARBA00023015"/>
    </source>
</evidence>
<dbReference type="Gene3D" id="2.30.30.140">
    <property type="match status" value="2"/>
</dbReference>
<evidence type="ECO:0000256" key="7">
    <source>
        <dbReference type="ARBA" id="ARBA00023242"/>
    </source>
</evidence>
<keyword evidence="5" id="KW-0805">Transcription regulation</keyword>
<keyword evidence="11" id="KW-1185">Reference proteome</keyword>
<dbReference type="InterPro" id="IPR038217">
    <property type="entry name" value="MRG_C_sf"/>
</dbReference>
<dbReference type="PANTHER" id="PTHR10880">
    <property type="entry name" value="MORTALITY FACTOR 4-LIKE PROTEIN"/>
    <property type="match status" value="1"/>
</dbReference>
<dbReference type="InterPro" id="IPR053820">
    <property type="entry name" value="MSL3_chromo-like"/>
</dbReference>
<feature type="compositionally biased region" description="Basic and acidic residues" evidence="8">
    <location>
        <begin position="120"/>
        <end position="137"/>
    </location>
</feature>
<dbReference type="AlphaFoldDB" id="A0A0L0VCH7"/>
<dbReference type="PIRSF" id="PIRSF038133">
    <property type="entry name" value="HAT_Nua4_EAF3/MRG15"/>
    <property type="match status" value="1"/>
</dbReference>
<dbReference type="GO" id="GO:0006355">
    <property type="term" value="P:regulation of DNA-templated transcription"/>
    <property type="evidence" value="ECO:0007669"/>
    <property type="project" value="InterPro"/>
</dbReference>
<dbReference type="InterPro" id="IPR016197">
    <property type="entry name" value="Chromo-like_dom_sf"/>
</dbReference>
<dbReference type="GO" id="GO:0035267">
    <property type="term" value="C:NuA4 histone acetyltransferase complex"/>
    <property type="evidence" value="ECO:0007669"/>
    <property type="project" value="TreeGrafter"/>
</dbReference>
<dbReference type="Pfam" id="PF05712">
    <property type="entry name" value="MRG"/>
    <property type="match status" value="1"/>
</dbReference>
<protein>
    <recommendedName>
        <fullName evidence="3">Chromatin modification-related protein EAF3</fullName>
    </recommendedName>
</protein>
<dbReference type="GO" id="GO:0032221">
    <property type="term" value="C:Rpd3S complex"/>
    <property type="evidence" value="ECO:0007669"/>
    <property type="project" value="TreeGrafter"/>
</dbReference>
<comment type="subcellular location">
    <subcellularLocation>
        <location evidence="1">Nucleus</location>
    </subcellularLocation>
</comment>
<feature type="domain" description="Chromo" evidence="9">
    <location>
        <begin position="5"/>
        <end position="81"/>
    </location>
</feature>
<evidence type="ECO:0000313" key="10">
    <source>
        <dbReference type="EMBL" id="KNE96992.1"/>
    </source>
</evidence>
<proteinExistence type="inferred from homology"/>
<evidence type="ECO:0000256" key="1">
    <source>
        <dbReference type="ARBA" id="ARBA00004123"/>
    </source>
</evidence>
<dbReference type="EMBL" id="AJIL01000074">
    <property type="protein sequence ID" value="KNE96992.1"/>
    <property type="molecule type" value="Genomic_DNA"/>
</dbReference>
<evidence type="ECO:0000256" key="6">
    <source>
        <dbReference type="ARBA" id="ARBA00023163"/>
    </source>
</evidence>
<evidence type="ECO:0000256" key="3">
    <source>
        <dbReference type="ARBA" id="ARBA00018505"/>
    </source>
</evidence>
<organism evidence="10 11">
    <name type="scientific">Puccinia striiformis f. sp. tritici PST-78</name>
    <dbReference type="NCBI Taxonomy" id="1165861"/>
    <lineage>
        <taxon>Eukaryota</taxon>
        <taxon>Fungi</taxon>
        <taxon>Dikarya</taxon>
        <taxon>Basidiomycota</taxon>
        <taxon>Pucciniomycotina</taxon>
        <taxon>Pucciniomycetes</taxon>
        <taxon>Pucciniales</taxon>
        <taxon>Pucciniaceae</taxon>
        <taxon>Puccinia</taxon>
    </lineage>
</organism>
<dbReference type="InterPro" id="IPR008676">
    <property type="entry name" value="MRG"/>
</dbReference>
<sequence>MPRVEFSENERVLCYHGPLLYEAKVLKVKESATEEPREVGKGSQYWVHYKGWKQKWDEWVNESRLLKLNEENLRLQRDLNETQRVKDVPDNHHQNSNHNTHKLVKKELKNNESRPSTNPEKGKKSEGRGTKRSRDTAGEPEEGSPKQTITIMIPEALKLQLVDDWEAVTRKNQVVSLPRTPTVKKLLEEYEEYTINEPITTTPQSKNLIKEVNAGLKVYFDRSLGHSLLYRNERQQFIDIRKKLKGKLPSEIYGAEHLLRLIVNLPEMISHTKMEPEIIGIVQEHIAKILEWLVTEQSRVIQSPYIETSTTYQKINQSI</sequence>
<dbReference type="Gene3D" id="1.10.274.30">
    <property type="entry name" value="MRG domain"/>
    <property type="match status" value="1"/>
</dbReference>
<dbReference type="InterPro" id="IPR026541">
    <property type="entry name" value="MRG_dom"/>
</dbReference>
<dbReference type="SMART" id="SM00298">
    <property type="entry name" value="CHROMO"/>
    <property type="match status" value="1"/>
</dbReference>
<feature type="region of interest" description="Disordered" evidence="8">
    <location>
        <begin position="84"/>
        <end position="149"/>
    </location>
</feature>
<evidence type="ECO:0000313" key="11">
    <source>
        <dbReference type="Proteomes" id="UP000054564"/>
    </source>
</evidence>
<keyword evidence="6" id="KW-0804">Transcription</keyword>
<dbReference type="SUPFAM" id="SSF54160">
    <property type="entry name" value="Chromo domain-like"/>
    <property type="match status" value="1"/>
</dbReference>
<gene>
    <name evidence="10" type="ORF">PSTG_09730</name>
</gene>
<evidence type="ECO:0000259" key="9">
    <source>
        <dbReference type="SMART" id="SM00298"/>
    </source>
</evidence>
<dbReference type="PROSITE" id="PS51640">
    <property type="entry name" value="MRG"/>
    <property type="match status" value="1"/>
</dbReference>
<evidence type="ECO:0000256" key="4">
    <source>
        <dbReference type="ARBA" id="ARBA00022853"/>
    </source>
</evidence>
<evidence type="ECO:0000256" key="2">
    <source>
        <dbReference type="ARBA" id="ARBA00009093"/>
    </source>
</evidence>
<dbReference type="PANTHER" id="PTHR10880:SF15">
    <property type="entry name" value="MSL COMPLEX SUBUNIT 3"/>
    <property type="match status" value="1"/>
</dbReference>
<dbReference type="OrthoDB" id="124855at2759"/>
<reference evidence="11" key="1">
    <citation type="submission" date="2014-03" db="EMBL/GenBank/DDBJ databases">
        <title>The Genome Sequence of Puccinia striiformis f. sp. tritici PST-78.</title>
        <authorList>
            <consortium name="The Broad Institute Genome Sequencing Platform"/>
            <person name="Cuomo C."/>
            <person name="Hulbert S."/>
            <person name="Chen X."/>
            <person name="Walker B."/>
            <person name="Young S.K."/>
            <person name="Zeng Q."/>
            <person name="Gargeya S."/>
            <person name="Fitzgerald M."/>
            <person name="Haas B."/>
            <person name="Abouelleil A."/>
            <person name="Alvarado L."/>
            <person name="Arachchi H.M."/>
            <person name="Berlin A.M."/>
            <person name="Chapman S.B."/>
            <person name="Goldberg J."/>
            <person name="Griggs A."/>
            <person name="Gujja S."/>
            <person name="Hansen M."/>
            <person name="Howarth C."/>
            <person name="Imamovic A."/>
            <person name="Larimer J."/>
            <person name="McCowan C."/>
            <person name="Montmayeur A."/>
            <person name="Murphy C."/>
            <person name="Neiman D."/>
            <person name="Pearson M."/>
            <person name="Priest M."/>
            <person name="Roberts A."/>
            <person name="Saif S."/>
            <person name="Shea T."/>
            <person name="Sisk P."/>
            <person name="Sykes S."/>
            <person name="Wortman J."/>
            <person name="Nusbaum C."/>
            <person name="Birren B."/>
        </authorList>
    </citation>
    <scope>NUCLEOTIDE SEQUENCE [LARGE SCALE GENOMIC DNA]</scope>
    <source>
        <strain evidence="11">race PST-78</strain>
    </source>
</reference>
<accession>A0A0L0VCH7</accession>
<keyword evidence="4" id="KW-0156">Chromatin regulator</keyword>
<name>A0A0L0VCH7_9BASI</name>
<dbReference type="Proteomes" id="UP000054564">
    <property type="component" value="Unassembled WGS sequence"/>
</dbReference>
<dbReference type="Pfam" id="PF22732">
    <property type="entry name" value="MSL3_chromo-like"/>
    <property type="match status" value="1"/>
</dbReference>
<feature type="compositionally biased region" description="Basic and acidic residues" evidence="8">
    <location>
        <begin position="84"/>
        <end position="93"/>
    </location>
</feature>